<protein>
    <submittedName>
        <fullName evidence="1">Uncharacterized protein</fullName>
    </submittedName>
</protein>
<comment type="caution">
    <text evidence="1">The sequence shown here is derived from an EMBL/GenBank/DDBJ whole genome shotgun (WGS) entry which is preliminary data.</text>
</comment>
<evidence type="ECO:0000313" key="1">
    <source>
        <dbReference type="EMBL" id="CAF4358169.1"/>
    </source>
</evidence>
<dbReference type="Proteomes" id="UP000663836">
    <property type="component" value="Unassembled WGS sequence"/>
</dbReference>
<reference evidence="1" key="1">
    <citation type="submission" date="2021-02" db="EMBL/GenBank/DDBJ databases">
        <authorList>
            <person name="Nowell W R."/>
        </authorList>
    </citation>
    <scope>NUCLEOTIDE SEQUENCE</scope>
</reference>
<gene>
    <name evidence="1" type="ORF">JBS370_LOCUS42153</name>
</gene>
<name>A0A820LJ14_9BILA</name>
<feature type="non-terminal residue" evidence="1">
    <location>
        <position position="47"/>
    </location>
</feature>
<accession>A0A820LJ14</accession>
<dbReference type="EMBL" id="CAJOBD010053195">
    <property type="protein sequence ID" value="CAF4358169.1"/>
    <property type="molecule type" value="Genomic_DNA"/>
</dbReference>
<organism evidence="1 2">
    <name type="scientific">Rotaria sordida</name>
    <dbReference type="NCBI Taxonomy" id="392033"/>
    <lineage>
        <taxon>Eukaryota</taxon>
        <taxon>Metazoa</taxon>
        <taxon>Spiralia</taxon>
        <taxon>Gnathifera</taxon>
        <taxon>Rotifera</taxon>
        <taxon>Eurotatoria</taxon>
        <taxon>Bdelloidea</taxon>
        <taxon>Philodinida</taxon>
        <taxon>Philodinidae</taxon>
        <taxon>Rotaria</taxon>
    </lineage>
</organism>
<proteinExistence type="predicted"/>
<sequence>MVNIFFSSPSSPYPSMVFTDNTITVFTDFLSIVSTTSPNDGLALVLA</sequence>
<dbReference type="AlphaFoldDB" id="A0A820LJ14"/>
<evidence type="ECO:0000313" key="2">
    <source>
        <dbReference type="Proteomes" id="UP000663836"/>
    </source>
</evidence>